<dbReference type="Gene3D" id="3.40.50.1820">
    <property type="entry name" value="alpha/beta hydrolase"/>
    <property type="match status" value="1"/>
</dbReference>
<dbReference type="AlphaFoldDB" id="A0A6A6WT51"/>
<evidence type="ECO:0008006" key="3">
    <source>
        <dbReference type="Google" id="ProtNLM"/>
    </source>
</evidence>
<organism evidence="1 2">
    <name type="scientific">Melanomma pulvis-pyrius CBS 109.77</name>
    <dbReference type="NCBI Taxonomy" id="1314802"/>
    <lineage>
        <taxon>Eukaryota</taxon>
        <taxon>Fungi</taxon>
        <taxon>Dikarya</taxon>
        <taxon>Ascomycota</taxon>
        <taxon>Pezizomycotina</taxon>
        <taxon>Dothideomycetes</taxon>
        <taxon>Pleosporomycetidae</taxon>
        <taxon>Pleosporales</taxon>
        <taxon>Melanommataceae</taxon>
        <taxon>Melanomma</taxon>
    </lineage>
</organism>
<gene>
    <name evidence="1" type="ORF">K505DRAFT_354062</name>
</gene>
<proteinExistence type="predicted"/>
<dbReference type="EMBL" id="MU002364">
    <property type="protein sequence ID" value="KAF2787075.1"/>
    <property type="molecule type" value="Genomic_DNA"/>
</dbReference>
<protein>
    <recommendedName>
        <fullName evidence="3">AB hydrolase-1 domain-containing protein</fullName>
    </recommendedName>
</protein>
<dbReference type="OrthoDB" id="94039at2759"/>
<evidence type="ECO:0000313" key="2">
    <source>
        <dbReference type="Proteomes" id="UP000799757"/>
    </source>
</evidence>
<dbReference type="SUPFAM" id="SSF53474">
    <property type="entry name" value="alpha/beta-Hydrolases"/>
    <property type="match status" value="1"/>
</dbReference>
<name>A0A6A6WT51_9PLEO</name>
<accession>A0A6A6WT51</accession>
<keyword evidence="2" id="KW-1185">Reference proteome</keyword>
<dbReference type="Proteomes" id="UP000799757">
    <property type="component" value="Unassembled WGS sequence"/>
</dbReference>
<evidence type="ECO:0000313" key="1">
    <source>
        <dbReference type="EMBL" id="KAF2787075.1"/>
    </source>
</evidence>
<sequence length="336" mass="38217">MAVSEFYIEEHVIPCQHIRGFSYASKDLTAVLQLAVKQYTPKDVSTETTPAVTVIALHANGITKIWEELAIRLDNKIKSIWIADSSHEGASGILNEKPLGDGLNWFDHSKDLLGTMIDFRDVIQPPIIGITHSMGCAQLVKLAQIHPALFQRPKAAFMTSYRPDFWNSREEAQTFFDKNKFYESWDRRSLNKYLQYGLHLQRYFSMLQRLLASDYDVTQAKYLFHRAEPGLVFQALPTLQPAVYWIFAKHSYINPPKERDVKISQTGAKARGSGGVSSAIVKGVSHLLPLGKVDETPTLLVSHIEQQMERYKKERNFWDTLDTGKSDNDKQVLSSQ</sequence>
<dbReference type="InterPro" id="IPR029058">
    <property type="entry name" value="AB_hydrolase_fold"/>
</dbReference>
<reference evidence="1" key="1">
    <citation type="journal article" date="2020" name="Stud. Mycol.">
        <title>101 Dothideomycetes genomes: a test case for predicting lifestyles and emergence of pathogens.</title>
        <authorList>
            <person name="Haridas S."/>
            <person name="Albert R."/>
            <person name="Binder M."/>
            <person name="Bloem J."/>
            <person name="Labutti K."/>
            <person name="Salamov A."/>
            <person name="Andreopoulos B."/>
            <person name="Baker S."/>
            <person name="Barry K."/>
            <person name="Bills G."/>
            <person name="Bluhm B."/>
            <person name="Cannon C."/>
            <person name="Castanera R."/>
            <person name="Culley D."/>
            <person name="Daum C."/>
            <person name="Ezra D."/>
            <person name="Gonzalez J."/>
            <person name="Henrissat B."/>
            <person name="Kuo A."/>
            <person name="Liang C."/>
            <person name="Lipzen A."/>
            <person name="Lutzoni F."/>
            <person name="Magnuson J."/>
            <person name="Mondo S."/>
            <person name="Nolan M."/>
            <person name="Ohm R."/>
            <person name="Pangilinan J."/>
            <person name="Park H.-J."/>
            <person name="Ramirez L."/>
            <person name="Alfaro M."/>
            <person name="Sun H."/>
            <person name="Tritt A."/>
            <person name="Yoshinaga Y."/>
            <person name="Zwiers L.-H."/>
            <person name="Turgeon B."/>
            <person name="Goodwin S."/>
            <person name="Spatafora J."/>
            <person name="Crous P."/>
            <person name="Grigoriev I."/>
        </authorList>
    </citation>
    <scope>NUCLEOTIDE SEQUENCE</scope>
    <source>
        <strain evidence="1">CBS 109.77</strain>
    </source>
</reference>